<organism evidence="16 17">
    <name type="scientific">Candidatus Lachnoclostridium stercoravium</name>
    <dbReference type="NCBI Taxonomy" id="2838633"/>
    <lineage>
        <taxon>Bacteria</taxon>
        <taxon>Bacillati</taxon>
        <taxon>Bacillota</taxon>
        <taxon>Clostridia</taxon>
        <taxon>Lachnospirales</taxon>
        <taxon>Lachnospiraceae</taxon>
    </lineage>
</organism>
<comment type="caution">
    <text evidence="16">The sequence shown here is derived from an EMBL/GenBank/DDBJ whole genome shotgun (WGS) entry which is preliminary data.</text>
</comment>
<evidence type="ECO:0000256" key="5">
    <source>
        <dbReference type="ARBA" id="ARBA00022023"/>
    </source>
</evidence>
<evidence type="ECO:0000256" key="3">
    <source>
        <dbReference type="ARBA" id="ARBA00008343"/>
    </source>
</evidence>
<dbReference type="GO" id="GO:0046872">
    <property type="term" value="F:metal ion binding"/>
    <property type="evidence" value="ECO:0007669"/>
    <property type="project" value="UniProtKB-UniRule"/>
</dbReference>
<comment type="function">
    <text evidence="2">Adenine glycosylase active on G-A mispairs. MutY also corrects error-prone DNA synthesis past GO lesions which are due to the oxidatively damaged form of guanine: 7,8-dihydro-8-oxoguanine (8-oxo-dGTP).</text>
</comment>
<dbReference type="SUPFAM" id="SSF55811">
    <property type="entry name" value="Nudix"/>
    <property type="match status" value="1"/>
</dbReference>
<keyword evidence="11" id="KW-0411">Iron-sulfur</keyword>
<evidence type="ECO:0000256" key="14">
    <source>
        <dbReference type="RuleBase" id="RU365096"/>
    </source>
</evidence>
<evidence type="ECO:0000256" key="11">
    <source>
        <dbReference type="ARBA" id="ARBA00023014"/>
    </source>
</evidence>
<reference evidence="16" key="2">
    <citation type="submission" date="2021-04" db="EMBL/GenBank/DDBJ databases">
        <authorList>
            <person name="Gilroy R."/>
        </authorList>
    </citation>
    <scope>NUCLEOTIDE SEQUENCE</scope>
    <source>
        <strain evidence="16">CHK178-16964</strain>
    </source>
</reference>
<dbReference type="Gene3D" id="1.10.1670.10">
    <property type="entry name" value="Helix-hairpin-Helix base-excision DNA repair enzymes (C-terminal)"/>
    <property type="match status" value="1"/>
</dbReference>
<evidence type="ECO:0000256" key="4">
    <source>
        <dbReference type="ARBA" id="ARBA00012045"/>
    </source>
</evidence>
<comment type="catalytic activity">
    <reaction evidence="1 14">
        <text>Hydrolyzes free adenine bases from 7,8-dihydro-8-oxoguanine:adenine mismatched double-stranded DNA, leaving an apurinic site.</text>
        <dbReference type="EC" id="3.2.2.31"/>
    </reaction>
</comment>
<dbReference type="GO" id="GO:0034039">
    <property type="term" value="F:8-oxo-7,8-dihydroguanine DNA N-glycosylase activity"/>
    <property type="evidence" value="ECO:0007669"/>
    <property type="project" value="TreeGrafter"/>
</dbReference>
<name>A0A9D2KPL6_9FIRM</name>
<dbReference type="Gene3D" id="3.90.79.10">
    <property type="entry name" value="Nucleoside Triphosphate Pyrophosphohydrolase"/>
    <property type="match status" value="1"/>
</dbReference>
<dbReference type="GO" id="GO:0006298">
    <property type="term" value="P:mismatch repair"/>
    <property type="evidence" value="ECO:0007669"/>
    <property type="project" value="TreeGrafter"/>
</dbReference>
<evidence type="ECO:0000313" key="16">
    <source>
        <dbReference type="EMBL" id="HJA71156.1"/>
    </source>
</evidence>
<evidence type="ECO:0000256" key="2">
    <source>
        <dbReference type="ARBA" id="ARBA00002933"/>
    </source>
</evidence>
<evidence type="ECO:0000256" key="12">
    <source>
        <dbReference type="ARBA" id="ARBA00023204"/>
    </source>
</evidence>
<sequence length="378" mass="42801">MFDLNENNTPDLQERTGFYDKIQVIPKDQASVRERLTAMEKPLLAWYGENARKLPWRDDPQAYRVWVSEIMLQQTRVEAVKPYFARFMEAFPTVRDLAEAEDDRLMKLWEGLGYYSRARNLKKAAREIVDQHGGKLPESWEELKKLPGIGSYTAGAIASIAYGIPAPAVDGNVLRVISRVLGSRKDITKQSVKREVEEALKEVIPAGKASSYNQGLIEIGALVCVPNGQPRCGECPLFSLCEAGKKGLTGEIPVKGEKKARKIEEKTICLIQWQDKYAIRKRDANGLLASLYELPNTEGYLEGERLLEALGLDKSSSRISERLPDARHIFSHVEWHMRGWRIETAGSRPEGFIFADKKELDEKYPLPNAFGKYMKLIS</sequence>
<dbReference type="NCBIfam" id="TIGR01084">
    <property type="entry name" value="mutY"/>
    <property type="match status" value="1"/>
</dbReference>
<comment type="similarity">
    <text evidence="3 14">Belongs to the Nth/MutY family.</text>
</comment>
<evidence type="ECO:0000256" key="10">
    <source>
        <dbReference type="ARBA" id="ARBA00023004"/>
    </source>
</evidence>
<comment type="cofactor">
    <cofactor evidence="14">
        <name>[4Fe-4S] cluster</name>
        <dbReference type="ChEBI" id="CHEBI:49883"/>
    </cofactor>
    <text evidence="14">Binds 1 [4Fe-4S] cluster.</text>
</comment>
<dbReference type="EMBL" id="DWZA01000054">
    <property type="protein sequence ID" value="HJA71156.1"/>
    <property type="molecule type" value="Genomic_DNA"/>
</dbReference>
<dbReference type="InterPro" id="IPR029119">
    <property type="entry name" value="MutY_C"/>
</dbReference>
<dbReference type="InterPro" id="IPR023170">
    <property type="entry name" value="HhH_base_excis_C"/>
</dbReference>
<dbReference type="Gene3D" id="1.10.340.30">
    <property type="entry name" value="Hypothetical protein, domain 2"/>
    <property type="match status" value="1"/>
</dbReference>
<dbReference type="SMART" id="SM00478">
    <property type="entry name" value="ENDO3c"/>
    <property type="match status" value="1"/>
</dbReference>
<feature type="domain" description="HhH-GPD" evidence="15">
    <location>
        <begin position="71"/>
        <end position="222"/>
    </location>
</feature>
<keyword evidence="8 14" id="KW-0227">DNA damage</keyword>
<dbReference type="CDD" id="cd00056">
    <property type="entry name" value="ENDO3c"/>
    <property type="match status" value="1"/>
</dbReference>
<dbReference type="PROSITE" id="PS01155">
    <property type="entry name" value="ENDONUCLEASE_III_2"/>
    <property type="match status" value="1"/>
</dbReference>
<dbReference type="Pfam" id="PF00730">
    <property type="entry name" value="HhH-GPD"/>
    <property type="match status" value="1"/>
</dbReference>
<dbReference type="CDD" id="cd03431">
    <property type="entry name" value="NUDIX_DNA_Glycosylase_C-MutY"/>
    <property type="match status" value="1"/>
</dbReference>
<protein>
    <recommendedName>
        <fullName evidence="5 14">Adenine DNA glycosylase</fullName>
        <ecNumber evidence="4 14">3.2.2.31</ecNumber>
    </recommendedName>
</protein>
<keyword evidence="6" id="KW-0004">4Fe-4S</keyword>
<dbReference type="InterPro" id="IPR011257">
    <property type="entry name" value="DNA_glycosylase"/>
</dbReference>
<evidence type="ECO:0000256" key="1">
    <source>
        <dbReference type="ARBA" id="ARBA00000843"/>
    </source>
</evidence>
<dbReference type="AlphaFoldDB" id="A0A9D2KPL6"/>
<dbReference type="GO" id="GO:0032357">
    <property type="term" value="F:oxidized purine DNA binding"/>
    <property type="evidence" value="ECO:0007669"/>
    <property type="project" value="TreeGrafter"/>
</dbReference>
<dbReference type="SUPFAM" id="SSF48150">
    <property type="entry name" value="DNA-glycosylase"/>
    <property type="match status" value="1"/>
</dbReference>
<gene>
    <name evidence="16" type="primary">mutY</name>
    <name evidence="16" type="ORF">IAA07_06180</name>
</gene>
<dbReference type="GO" id="GO:0000701">
    <property type="term" value="F:purine-specific mismatch base pair DNA N-glycosylase activity"/>
    <property type="evidence" value="ECO:0007669"/>
    <property type="project" value="UniProtKB-EC"/>
</dbReference>
<keyword evidence="9" id="KW-0378">Hydrolase</keyword>
<dbReference type="EC" id="3.2.2.31" evidence="4 14"/>
<dbReference type="PANTHER" id="PTHR42944">
    <property type="entry name" value="ADENINE DNA GLYCOSYLASE"/>
    <property type="match status" value="1"/>
</dbReference>
<keyword evidence="13 14" id="KW-0326">Glycosidase</keyword>
<dbReference type="Pfam" id="PF14815">
    <property type="entry name" value="NUDIX_4"/>
    <property type="match status" value="1"/>
</dbReference>
<dbReference type="InterPro" id="IPR044298">
    <property type="entry name" value="MIG/MutY"/>
</dbReference>
<proteinExistence type="inferred from homology"/>
<dbReference type="InterPro" id="IPR003265">
    <property type="entry name" value="HhH-GPD_domain"/>
</dbReference>
<evidence type="ECO:0000256" key="13">
    <source>
        <dbReference type="ARBA" id="ARBA00023295"/>
    </source>
</evidence>
<dbReference type="GO" id="GO:0035485">
    <property type="term" value="F:adenine/guanine mispair binding"/>
    <property type="evidence" value="ECO:0007669"/>
    <property type="project" value="TreeGrafter"/>
</dbReference>
<dbReference type="InterPro" id="IPR005760">
    <property type="entry name" value="A/G_AdeGlyc_MutY"/>
</dbReference>
<dbReference type="InterPro" id="IPR000445">
    <property type="entry name" value="HhH_motif"/>
</dbReference>
<dbReference type="InterPro" id="IPR004036">
    <property type="entry name" value="Endonuclease-III-like_CS2"/>
</dbReference>
<reference evidence="16" key="1">
    <citation type="journal article" date="2021" name="PeerJ">
        <title>Extensive microbial diversity within the chicken gut microbiome revealed by metagenomics and culture.</title>
        <authorList>
            <person name="Gilroy R."/>
            <person name="Ravi A."/>
            <person name="Getino M."/>
            <person name="Pursley I."/>
            <person name="Horton D.L."/>
            <person name="Alikhan N.F."/>
            <person name="Baker D."/>
            <person name="Gharbi K."/>
            <person name="Hall N."/>
            <person name="Watson M."/>
            <person name="Adriaenssens E.M."/>
            <person name="Foster-Nyarko E."/>
            <person name="Jarju S."/>
            <person name="Secka A."/>
            <person name="Antonio M."/>
            <person name="Oren A."/>
            <person name="Chaudhuri R.R."/>
            <person name="La Ragione R."/>
            <person name="Hildebrand F."/>
            <person name="Pallen M.J."/>
        </authorList>
    </citation>
    <scope>NUCLEOTIDE SEQUENCE</scope>
    <source>
        <strain evidence="16">CHK178-16964</strain>
    </source>
</reference>
<dbReference type="Pfam" id="PF00633">
    <property type="entry name" value="HHH"/>
    <property type="match status" value="1"/>
</dbReference>
<accession>A0A9D2KPL6</accession>
<dbReference type="Proteomes" id="UP000823900">
    <property type="component" value="Unassembled WGS sequence"/>
</dbReference>
<evidence type="ECO:0000313" key="17">
    <source>
        <dbReference type="Proteomes" id="UP000823900"/>
    </source>
</evidence>
<dbReference type="FunFam" id="1.10.340.30:FF:000002">
    <property type="entry name" value="Adenine DNA glycosylase"/>
    <property type="match status" value="1"/>
</dbReference>
<keyword evidence="7" id="KW-0479">Metal-binding</keyword>
<dbReference type="GO" id="GO:0051539">
    <property type="term" value="F:4 iron, 4 sulfur cluster binding"/>
    <property type="evidence" value="ECO:0007669"/>
    <property type="project" value="UniProtKB-UniRule"/>
</dbReference>
<evidence type="ECO:0000256" key="8">
    <source>
        <dbReference type="ARBA" id="ARBA00022763"/>
    </source>
</evidence>
<keyword evidence="12" id="KW-0234">DNA repair</keyword>
<evidence type="ECO:0000259" key="15">
    <source>
        <dbReference type="SMART" id="SM00478"/>
    </source>
</evidence>
<evidence type="ECO:0000256" key="7">
    <source>
        <dbReference type="ARBA" id="ARBA00022723"/>
    </source>
</evidence>
<dbReference type="InterPro" id="IPR015797">
    <property type="entry name" value="NUDIX_hydrolase-like_dom_sf"/>
</dbReference>
<evidence type="ECO:0000256" key="9">
    <source>
        <dbReference type="ARBA" id="ARBA00022801"/>
    </source>
</evidence>
<dbReference type="GO" id="GO:0006284">
    <property type="term" value="P:base-excision repair"/>
    <property type="evidence" value="ECO:0007669"/>
    <property type="project" value="UniProtKB-UniRule"/>
</dbReference>
<keyword evidence="10 14" id="KW-0408">Iron</keyword>
<dbReference type="PANTHER" id="PTHR42944:SF1">
    <property type="entry name" value="ADENINE DNA GLYCOSYLASE"/>
    <property type="match status" value="1"/>
</dbReference>
<evidence type="ECO:0000256" key="6">
    <source>
        <dbReference type="ARBA" id="ARBA00022485"/>
    </source>
</evidence>